<dbReference type="EMBL" id="JANUGV010000018">
    <property type="protein sequence ID" value="MCS0611107.1"/>
    <property type="molecule type" value="Genomic_DNA"/>
</dbReference>
<evidence type="ECO:0000313" key="3">
    <source>
        <dbReference type="Proteomes" id="UP001205861"/>
    </source>
</evidence>
<organism evidence="2 3">
    <name type="scientific">Massilia solisilvae</name>
    <dbReference type="NCBI Taxonomy" id="1811225"/>
    <lineage>
        <taxon>Bacteria</taxon>
        <taxon>Pseudomonadati</taxon>
        <taxon>Pseudomonadota</taxon>
        <taxon>Betaproteobacteria</taxon>
        <taxon>Burkholderiales</taxon>
        <taxon>Oxalobacteraceae</taxon>
        <taxon>Telluria group</taxon>
        <taxon>Massilia</taxon>
    </lineage>
</organism>
<evidence type="ECO:0000256" key="1">
    <source>
        <dbReference type="SAM" id="MobiDB-lite"/>
    </source>
</evidence>
<evidence type="ECO:0000313" key="2">
    <source>
        <dbReference type="EMBL" id="MCS0611107.1"/>
    </source>
</evidence>
<protein>
    <submittedName>
        <fullName evidence="2">Uncharacterized protein</fullName>
    </submittedName>
</protein>
<feature type="region of interest" description="Disordered" evidence="1">
    <location>
        <begin position="1"/>
        <end position="28"/>
    </location>
</feature>
<keyword evidence="3" id="KW-1185">Reference proteome</keyword>
<gene>
    <name evidence="2" type="ORF">NX773_23400</name>
</gene>
<proteinExistence type="predicted"/>
<sequence>QSGSAKLINAMPPKWAKKRAGPMEHPPLRMEKEKIRKLMKENPNHPKLDESIAATFSKNGGIRADIITGPTKLYRIIDPSNEAAGMFWISEADFKALKDRDEWRRKFAVKPEWNQNGWFVEYEVKAGESLSVWRGSAASQQLDGTQHYLEGGGEQIVFFPSNRDKMIEALPRVDRKTGKILADHTGAQDRRVEFTDVTGESLPTKLRAKITDTHINGPIVTGWGTSDYTAQQAKRILLTVPEP</sequence>
<feature type="non-terminal residue" evidence="2">
    <location>
        <position position="1"/>
    </location>
</feature>
<reference evidence="2 3" key="1">
    <citation type="submission" date="2022-08" db="EMBL/GenBank/DDBJ databases">
        <title>Reclassification of Massilia species as members of the genera Telluria, Duganella, Pseudoduganella, Mokoshia gen. nov. and Zemynaea gen. nov. using orthogonal and non-orthogonal genome-based approaches.</title>
        <authorList>
            <person name="Bowman J.P."/>
        </authorList>
    </citation>
    <scope>NUCLEOTIDE SEQUENCE [LARGE SCALE GENOMIC DNA]</scope>
    <source>
        <strain evidence="2 3">JCM 31607</strain>
    </source>
</reference>
<dbReference type="Proteomes" id="UP001205861">
    <property type="component" value="Unassembled WGS sequence"/>
</dbReference>
<accession>A0ABT2BRG8</accession>
<name>A0ABT2BRG8_9BURK</name>
<comment type="caution">
    <text evidence="2">The sequence shown here is derived from an EMBL/GenBank/DDBJ whole genome shotgun (WGS) entry which is preliminary data.</text>
</comment>